<dbReference type="PANTHER" id="PTHR36432:SF4">
    <property type="entry name" value="TRANSITION STATE REGULATOR ABH-RELATED"/>
    <property type="match status" value="1"/>
</dbReference>
<dbReference type="InterPro" id="IPR037914">
    <property type="entry name" value="SpoVT-AbrB_sf"/>
</dbReference>
<reference evidence="3 4" key="1">
    <citation type="submission" date="2024-09" db="EMBL/GenBank/DDBJ databases">
        <title>Paenibacillus zeirhizospherea sp. nov., isolated from surface of the maize (Zea mays) roots in a horticulture field, Hungary.</title>
        <authorList>
            <person name="Marton D."/>
            <person name="Farkas M."/>
            <person name="Bedics A."/>
            <person name="Toth E."/>
            <person name="Tancsics A."/>
            <person name="Boka K."/>
            <person name="Maroti G."/>
            <person name="Kriszt B."/>
            <person name="Cserhati M."/>
        </authorList>
    </citation>
    <scope>NUCLEOTIDE SEQUENCE [LARGE SCALE GENOMIC DNA]</scope>
    <source>
        <strain evidence="3 4">KCTC 33519</strain>
    </source>
</reference>
<accession>A0ABV5AYP8</accession>
<evidence type="ECO:0000313" key="3">
    <source>
        <dbReference type="EMBL" id="MFB5269327.1"/>
    </source>
</evidence>
<comment type="caution">
    <text evidence="3">The sequence shown here is derived from an EMBL/GenBank/DDBJ whole genome shotgun (WGS) entry which is preliminary data.</text>
</comment>
<evidence type="ECO:0000313" key="4">
    <source>
        <dbReference type="Proteomes" id="UP001580346"/>
    </source>
</evidence>
<dbReference type="SUPFAM" id="SSF89447">
    <property type="entry name" value="AbrB/MazE/MraZ-like"/>
    <property type="match status" value="1"/>
</dbReference>
<dbReference type="Pfam" id="PF04014">
    <property type="entry name" value="MazE_antitoxin"/>
    <property type="match status" value="1"/>
</dbReference>
<keyword evidence="4" id="KW-1185">Reference proteome</keyword>
<evidence type="ECO:0000259" key="2">
    <source>
        <dbReference type="PROSITE" id="PS51740"/>
    </source>
</evidence>
<dbReference type="PANTHER" id="PTHR36432">
    <property type="match status" value="1"/>
</dbReference>
<feature type="domain" description="SpoVT-AbrB" evidence="2">
    <location>
        <begin position="6"/>
        <end position="53"/>
    </location>
</feature>
<evidence type="ECO:0000256" key="1">
    <source>
        <dbReference type="PROSITE-ProRule" id="PRU01076"/>
    </source>
</evidence>
<organism evidence="3 4">
    <name type="scientific">Paenibacillus enshidis</name>
    <dbReference type="NCBI Taxonomy" id="1458439"/>
    <lineage>
        <taxon>Bacteria</taxon>
        <taxon>Bacillati</taxon>
        <taxon>Bacillota</taxon>
        <taxon>Bacilli</taxon>
        <taxon>Bacillales</taxon>
        <taxon>Paenibacillaceae</taxon>
        <taxon>Paenibacillus</taxon>
    </lineage>
</organism>
<protein>
    <submittedName>
        <fullName evidence="3">AbrB/MazE/SpoVT family DNA-binding domain-containing protein</fullName>
    </submittedName>
</protein>
<proteinExistence type="predicted"/>
<dbReference type="Gene3D" id="2.10.260.10">
    <property type="match status" value="1"/>
</dbReference>
<dbReference type="InterPro" id="IPR007159">
    <property type="entry name" value="SpoVT-AbrB_dom"/>
</dbReference>
<sequence length="170" mass="19767">MRNSIGIVRLVDDIGRIVVPSEFRQSIGIGRGDSVEFFVDEQSQRIMIRLYRAQECLFCQSMMKLFYYKGLFVCSDCLVELPVEDARQTVSHMVSREIAVTFEDYTEVEVAKEPRPRLKRSESIRLLIEVMAAFPTETQSMWAKRLGITQGRVSQLLYFMREGKQPRNRS</sequence>
<name>A0ABV5AYP8_9BACL</name>
<gene>
    <name evidence="3" type="ORF">ACE41H_21430</name>
</gene>
<dbReference type="GO" id="GO:0003677">
    <property type="term" value="F:DNA binding"/>
    <property type="evidence" value="ECO:0007669"/>
    <property type="project" value="UniProtKB-KW"/>
</dbReference>
<dbReference type="InterPro" id="IPR052731">
    <property type="entry name" value="B_subtilis_Trans_State_Reg"/>
</dbReference>
<dbReference type="RefSeq" id="WP_375357599.1">
    <property type="nucleotide sequence ID" value="NZ_JBHHMI010000029.1"/>
</dbReference>
<dbReference type="Proteomes" id="UP001580346">
    <property type="component" value="Unassembled WGS sequence"/>
</dbReference>
<keyword evidence="1 3" id="KW-0238">DNA-binding</keyword>
<dbReference type="PROSITE" id="PS51740">
    <property type="entry name" value="SPOVT_ABRB"/>
    <property type="match status" value="1"/>
</dbReference>
<dbReference type="EMBL" id="JBHHMI010000029">
    <property type="protein sequence ID" value="MFB5269327.1"/>
    <property type="molecule type" value="Genomic_DNA"/>
</dbReference>